<dbReference type="InParanoid" id="M7X994"/>
<proteinExistence type="predicted"/>
<gene>
    <name evidence="1" type="ORF">C943_02179</name>
</gene>
<comment type="caution">
    <text evidence="1">The sequence shown here is derived from an EMBL/GenBank/DDBJ whole genome shotgun (WGS) entry which is preliminary data.</text>
</comment>
<name>M7X994_9BACT</name>
<dbReference type="Proteomes" id="UP000010953">
    <property type="component" value="Unassembled WGS sequence"/>
</dbReference>
<protein>
    <submittedName>
        <fullName evidence="1">Uncharacterized protein</fullName>
    </submittedName>
</protein>
<dbReference type="EMBL" id="AMZY02000019">
    <property type="protein sequence ID" value="EMS31524.1"/>
    <property type="molecule type" value="Genomic_DNA"/>
</dbReference>
<dbReference type="AlphaFoldDB" id="M7X994"/>
<evidence type="ECO:0000313" key="2">
    <source>
        <dbReference type="Proteomes" id="UP000010953"/>
    </source>
</evidence>
<reference evidence="1" key="1">
    <citation type="submission" date="2013-01" db="EMBL/GenBank/DDBJ databases">
        <title>Genome assembly of Mariniradius saccharolyticus AK6.</title>
        <authorList>
            <person name="Vaidya B."/>
            <person name="Khatri I."/>
            <person name="Tanuku N.R.S."/>
            <person name="Subramanian S."/>
            <person name="Pinnaka A."/>
        </authorList>
    </citation>
    <scope>NUCLEOTIDE SEQUENCE [LARGE SCALE GENOMIC DNA]</scope>
    <source>
        <strain evidence="1">AK6</strain>
    </source>
</reference>
<evidence type="ECO:0000313" key="1">
    <source>
        <dbReference type="EMBL" id="EMS31524.1"/>
    </source>
</evidence>
<accession>M7X994</accession>
<sequence length="42" mass="5035">MIKSPIFFFKMNRHIKGIFWKRQMAPFAPAPRKKVKTLSKTQ</sequence>
<dbReference type="STRING" id="1239962.C943_02179"/>
<organism evidence="1 2">
    <name type="scientific">Mariniradius saccharolyticus AK6</name>
    <dbReference type="NCBI Taxonomy" id="1239962"/>
    <lineage>
        <taxon>Bacteria</taxon>
        <taxon>Pseudomonadati</taxon>
        <taxon>Bacteroidota</taxon>
        <taxon>Cytophagia</taxon>
        <taxon>Cytophagales</taxon>
        <taxon>Cyclobacteriaceae</taxon>
        <taxon>Mariniradius</taxon>
    </lineage>
</organism>
<keyword evidence="2" id="KW-1185">Reference proteome</keyword>